<dbReference type="Proteomes" id="UP000321822">
    <property type="component" value="Unassembled WGS sequence"/>
</dbReference>
<evidence type="ECO:0000259" key="9">
    <source>
        <dbReference type="Pfam" id="PF12704"/>
    </source>
</evidence>
<dbReference type="EMBL" id="VOLT01000007">
    <property type="protein sequence ID" value="TWX66685.1"/>
    <property type="molecule type" value="Genomic_DNA"/>
</dbReference>
<comment type="caution">
    <text evidence="10">The sequence shown here is derived from an EMBL/GenBank/DDBJ whole genome shotgun (WGS) entry which is preliminary data.</text>
</comment>
<evidence type="ECO:0000256" key="2">
    <source>
        <dbReference type="ARBA" id="ARBA00022475"/>
    </source>
</evidence>
<dbReference type="AlphaFoldDB" id="A0A5C6QCA1"/>
<feature type="transmembrane region" description="Helical" evidence="7">
    <location>
        <begin position="422"/>
        <end position="444"/>
    </location>
</feature>
<evidence type="ECO:0000256" key="4">
    <source>
        <dbReference type="ARBA" id="ARBA00022989"/>
    </source>
</evidence>
<dbReference type="GO" id="GO:0022857">
    <property type="term" value="F:transmembrane transporter activity"/>
    <property type="evidence" value="ECO:0007669"/>
    <property type="project" value="TreeGrafter"/>
</dbReference>
<reference evidence="10 11" key="1">
    <citation type="submission" date="2019-07" db="EMBL/GenBank/DDBJ databases">
        <title>Genomes of sea-ice associated Colwellia species.</title>
        <authorList>
            <person name="Bowman J.P."/>
        </authorList>
    </citation>
    <scope>NUCLEOTIDE SEQUENCE [LARGE SCALE GENOMIC DNA]</scope>
    <source>
        <strain evidence="10 11">ACAM 459</strain>
    </source>
</reference>
<feature type="transmembrane region" description="Helical" evidence="7">
    <location>
        <begin position="20"/>
        <end position="43"/>
    </location>
</feature>
<feature type="domain" description="ABC3 transporter permease C-terminal" evidence="8">
    <location>
        <begin position="687"/>
        <end position="800"/>
    </location>
</feature>
<feature type="transmembrane region" description="Helical" evidence="7">
    <location>
        <begin position="678"/>
        <end position="701"/>
    </location>
</feature>
<evidence type="ECO:0000256" key="1">
    <source>
        <dbReference type="ARBA" id="ARBA00004651"/>
    </source>
</evidence>
<feature type="domain" description="MacB-like periplasmic core" evidence="9">
    <location>
        <begin position="429"/>
        <end position="630"/>
    </location>
</feature>
<dbReference type="PANTHER" id="PTHR30572">
    <property type="entry name" value="MEMBRANE COMPONENT OF TRANSPORTER-RELATED"/>
    <property type="match status" value="1"/>
</dbReference>
<dbReference type="RefSeq" id="WP_146789053.1">
    <property type="nucleotide sequence ID" value="NZ_VOLT01000007.1"/>
</dbReference>
<evidence type="ECO:0000256" key="6">
    <source>
        <dbReference type="ARBA" id="ARBA00038076"/>
    </source>
</evidence>
<feature type="transmembrane region" description="Helical" evidence="7">
    <location>
        <begin position="738"/>
        <end position="756"/>
    </location>
</feature>
<feature type="transmembrane region" description="Helical" evidence="7">
    <location>
        <begin position="373"/>
        <end position="393"/>
    </location>
</feature>
<dbReference type="OrthoDB" id="9770036at2"/>
<feature type="domain" description="MacB-like periplasmic core" evidence="9">
    <location>
        <begin position="24"/>
        <end position="231"/>
    </location>
</feature>
<keyword evidence="2" id="KW-1003">Cell membrane</keyword>
<comment type="similarity">
    <text evidence="6">Belongs to the ABC-4 integral membrane protein family.</text>
</comment>
<evidence type="ECO:0000313" key="10">
    <source>
        <dbReference type="EMBL" id="TWX66685.1"/>
    </source>
</evidence>
<dbReference type="InterPro" id="IPR003838">
    <property type="entry name" value="ABC3_permease_C"/>
</dbReference>
<organism evidence="10 11">
    <name type="scientific">Colwellia demingiae</name>
    <dbReference type="NCBI Taxonomy" id="89401"/>
    <lineage>
        <taxon>Bacteria</taxon>
        <taxon>Pseudomonadati</taxon>
        <taxon>Pseudomonadota</taxon>
        <taxon>Gammaproteobacteria</taxon>
        <taxon>Alteromonadales</taxon>
        <taxon>Colwelliaceae</taxon>
        <taxon>Colwellia</taxon>
    </lineage>
</organism>
<feature type="transmembrane region" description="Helical" evidence="7">
    <location>
        <begin position="768"/>
        <end position="789"/>
    </location>
</feature>
<name>A0A5C6QCA1_9GAMM</name>
<comment type="subcellular location">
    <subcellularLocation>
        <location evidence="1">Cell membrane</location>
        <topology evidence="1">Multi-pass membrane protein</topology>
    </subcellularLocation>
</comment>
<dbReference type="InterPro" id="IPR025857">
    <property type="entry name" value="MacB_PCD"/>
</dbReference>
<evidence type="ECO:0000256" key="7">
    <source>
        <dbReference type="SAM" id="Phobius"/>
    </source>
</evidence>
<dbReference type="Pfam" id="PF02687">
    <property type="entry name" value="FtsX"/>
    <property type="match status" value="2"/>
</dbReference>
<gene>
    <name evidence="10" type="ORF">ESZ36_14030</name>
</gene>
<evidence type="ECO:0000313" key="11">
    <source>
        <dbReference type="Proteomes" id="UP000321822"/>
    </source>
</evidence>
<keyword evidence="11" id="KW-1185">Reference proteome</keyword>
<proteinExistence type="inferred from homology"/>
<evidence type="ECO:0000259" key="8">
    <source>
        <dbReference type="Pfam" id="PF02687"/>
    </source>
</evidence>
<feature type="transmembrane region" description="Helical" evidence="7">
    <location>
        <begin position="322"/>
        <end position="345"/>
    </location>
</feature>
<dbReference type="Pfam" id="PF12704">
    <property type="entry name" value="MacB_PCD"/>
    <property type="match status" value="2"/>
</dbReference>
<accession>A0A5C6QCA1</accession>
<keyword evidence="4 7" id="KW-1133">Transmembrane helix</keyword>
<keyword evidence="5 7" id="KW-0472">Membrane</keyword>
<dbReference type="InterPro" id="IPR050250">
    <property type="entry name" value="Macrolide_Exporter_MacB"/>
</dbReference>
<keyword evidence="3 7" id="KW-0812">Transmembrane</keyword>
<evidence type="ECO:0000256" key="5">
    <source>
        <dbReference type="ARBA" id="ARBA00023136"/>
    </source>
</evidence>
<feature type="transmembrane region" description="Helical" evidence="7">
    <location>
        <begin position="270"/>
        <end position="295"/>
    </location>
</feature>
<feature type="domain" description="ABC3 transporter permease C-terminal" evidence="8">
    <location>
        <begin position="277"/>
        <end position="399"/>
    </location>
</feature>
<dbReference type="GO" id="GO:0005886">
    <property type="term" value="C:plasma membrane"/>
    <property type="evidence" value="ECO:0007669"/>
    <property type="project" value="UniProtKB-SubCell"/>
</dbReference>
<evidence type="ECO:0000256" key="3">
    <source>
        <dbReference type="ARBA" id="ARBA00022692"/>
    </source>
</evidence>
<dbReference type="PANTHER" id="PTHR30572:SF4">
    <property type="entry name" value="ABC TRANSPORTER PERMEASE YTRF"/>
    <property type="match status" value="1"/>
</dbReference>
<sequence>MSMLIDIKYAFRLLFKAPKFTAMTLGVLIGGLSISLFTFSFLYTMVYKPLPIPEAETAKAITVEFDGNYNLITGYEYNNVKESVTSFTEFGVYDNRNIRLSVEQSGKDISGSYVQNGFFEFSRTEPILGRTIQAQDNKVGASPVALISYEIWQSELNGDEGVLSKSLMLNGVITDVIGVMPKGYLFPNTSQIWLPLSDSVFNATAEQSENYFAYGRVNAGTTIEQAELELGQAINQVYQQNVELYNMPEFEKGAKLMSFQAAQTNGQGSIVFVFLNAISWLILLLACINVGNLLLARTIERQKETAIRAALGATSSRLVSQLMWEGVIISTVGGILSLLLVGAALDYTEIAFHSWIPGGGSFWWHWSMDLQTLLMGIAFTVVTILLSAFLPAWRSANQDINTTLRDGTRGAQSKKAGRISRILVTSQVFLVATLMLIGSVSAYISHKLINLEMGDDYSYVMSARMSIPENKYPEPTQQLALFQSLKENIEQHPQVVGVVANDWRRQSTVTLEGKDYASEESKPKIDTITVIGDTATVGIDLVAGRQFTHLDKLGHRKTAMISQSMAKRYWPGESALEKSFQVKIDDKNEKVFIVGVVTDRLNASTMFARLDSADEVYVSGLQFINSFQIVYYRTLPNTQNAEEIFYQAMFDTDRSIEMTYSVQLASKNRNMMRDSMGLMSNVTFGTGFFALLLAMVGIYGLTANSVAQRTHEVGIRRAVGASDKNITQMFLKQGARQLVIGLGLAVVLFALISFGFHKFTEEIFPVYLYFGIAITVVSVLSVIVMLAIFTPTKRAVKMEPSIALRYE</sequence>
<protein>
    <submittedName>
        <fullName evidence="10">FtsX-like permease family protein</fullName>
    </submittedName>
</protein>